<dbReference type="KEGG" id="vg:40100447"/>
<dbReference type="RefSeq" id="YP_009623639.1">
    <property type="nucleotide sequence ID" value="NC_042116.1"/>
</dbReference>
<evidence type="ECO:0000313" key="2">
    <source>
        <dbReference type="EMBL" id="VUE36075.1"/>
    </source>
</evidence>
<name>A0A2C9CX39_9CAUD</name>
<evidence type="ECO:0000313" key="1">
    <source>
        <dbReference type="EMBL" id="SOK58306.1"/>
    </source>
</evidence>
<dbReference type="EMBL" id="LR596615">
    <property type="protein sequence ID" value="VUE36075.1"/>
    <property type="molecule type" value="Genomic_DNA"/>
</dbReference>
<organism evidence="1 3">
    <name type="scientific">Yersinia phage fHe-Yen9-04</name>
    <dbReference type="NCBI Taxonomy" id="2052742"/>
    <lineage>
        <taxon>Viruses</taxon>
        <taxon>Duplodnaviria</taxon>
        <taxon>Heunggongvirae</taxon>
        <taxon>Uroviricota</taxon>
        <taxon>Caudoviricetes</taxon>
        <taxon>Eneladusvirus</taxon>
        <taxon>Eneladusvirus Yen904</taxon>
    </lineage>
</organism>
<sequence length="207" mass="23633">MAVIDNVSFFTTMLYELSYNFSKVHGKLLKQYYSGYDSSFVYTGAKYSDVFNNYLRCMIKCTESFSTIEFTIGSKVHPLCIIRHNKSMSLEYSYTNGIKLNRSKGTDNDTVLKLMSAGTSELIQLPGSLDNDILEPWEFQMLTKYDIGTFNIFLLDAWIVNELPFYTDIEVNFLPFGSDTTSAQRACLIEMFTSTVQGLIHEASKVY</sequence>
<dbReference type="GeneID" id="40100447"/>
<reference evidence="1" key="2">
    <citation type="submission" date="2017-10" db="EMBL/GenBank/DDBJ databases">
        <authorList>
            <person name="Banno H."/>
            <person name="Chua N.-H."/>
        </authorList>
    </citation>
    <scope>NUCLEOTIDE SEQUENCE [LARGE SCALE GENOMIC DNA]</scope>
</reference>
<protein>
    <submittedName>
        <fullName evidence="1">Uncharacterized protein</fullName>
    </submittedName>
</protein>
<reference evidence="3" key="1">
    <citation type="submission" date="2017-10" db="EMBL/GenBank/DDBJ databases">
        <authorList>
            <person name="Skurnik M."/>
        </authorList>
    </citation>
    <scope>NUCLEOTIDE SEQUENCE [LARGE SCALE GENOMIC DNA]</scope>
</reference>
<gene>
    <name evidence="1" type="primary">g029</name>
</gene>
<dbReference type="EMBL" id="LT960551">
    <property type="protein sequence ID" value="SOK58306.1"/>
    <property type="molecule type" value="Genomic_DNA"/>
</dbReference>
<evidence type="ECO:0000313" key="4">
    <source>
        <dbReference type="Proteomes" id="UP000317227"/>
    </source>
</evidence>
<dbReference type="Proteomes" id="UP000240931">
    <property type="component" value="Segment"/>
</dbReference>
<keyword evidence="3" id="KW-1185">Reference proteome</keyword>
<dbReference type="Proteomes" id="UP000317227">
    <property type="component" value="Segment"/>
</dbReference>
<accession>A0A2C9CX39</accession>
<evidence type="ECO:0000313" key="3">
    <source>
        <dbReference type="Proteomes" id="UP000240931"/>
    </source>
</evidence>
<proteinExistence type="predicted"/>
<reference evidence="2 4" key="3">
    <citation type="submission" date="2019-06" db="EMBL/GenBank/DDBJ databases">
        <authorList>
            <person name="Bower L."/>
            <person name="Leinonen R."/>
        </authorList>
    </citation>
    <scope>NUCLEOTIDE SEQUENCE [LARGE SCALE GENOMIC DNA]</scope>
</reference>